<evidence type="ECO:0008006" key="4">
    <source>
        <dbReference type="Google" id="ProtNLM"/>
    </source>
</evidence>
<protein>
    <recommendedName>
        <fullName evidence="4">Ubiquitin-like protease family profile domain-containing protein</fullName>
    </recommendedName>
</protein>
<dbReference type="InterPro" id="IPR038765">
    <property type="entry name" value="Papain-like_cys_pep_sf"/>
</dbReference>
<name>A0ABU6ZFD5_9FABA</name>
<dbReference type="EMBL" id="JASCZI010272160">
    <property type="protein sequence ID" value="MED6220679.1"/>
    <property type="molecule type" value="Genomic_DNA"/>
</dbReference>
<proteinExistence type="predicted"/>
<feature type="region of interest" description="Disordered" evidence="1">
    <location>
        <begin position="468"/>
        <end position="489"/>
    </location>
</feature>
<dbReference type="Gene3D" id="3.40.395.10">
    <property type="entry name" value="Adenoviral Proteinase, Chain A"/>
    <property type="match status" value="1"/>
</dbReference>
<comment type="caution">
    <text evidence="2">The sequence shown here is derived from an EMBL/GenBank/DDBJ whole genome shotgun (WGS) entry which is preliminary data.</text>
</comment>
<accession>A0ABU6ZFD5</accession>
<organism evidence="2 3">
    <name type="scientific">Stylosanthes scabra</name>
    <dbReference type="NCBI Taxonomy" id="79078"/>
    <lineage>
        <taxon>Eukaryota</taxon>
        <taxon>Viridiplantae</taxon>
        <taxon>Streptophyta</taxon>
        <taxon>Embryophyta</taxon>
        <taxon>Tracheophyta</taxon>
        <taxon>Spermatophyta</taxon>
        <taxon>Magnoliopsida</taxon>
        <taxon>eudicotyledons</taxon>
        <taxon>Gunneridae</taxon>
        <taxon>Pentapetalae</taxon>
        <taxon>rosids</taxon>
        <taxon>fabids</taxon>
        <taxon>Fabales</taxon>
        <taxon>Fabaceae</taxon>
        <taxon>Papilionoideae</taxon>
        <taxon>50 kb inversion clade</taxon>
        <taxon>dalbergioids sensu lato</taxon>
        <taxon>Dalbergieae</taxon>
        <taxon>Pterocarpus clade</taxon>
        <taxon>Stylosanthes</taxon>
    </lineage>
</organism>
<dbReference type="SUPFAM" id="SSF54001">
    <property type="entry name" value="Cysteine proteinases"/>
    <property type="match status" value="1"/>
</dbReference>
<gene>
    <name evidence="2" type="ORF">PIB30_047165</name>
</gene>
<evidence type="ECO:0000256" key="1">
    <source>
        <dbReference type="SAM" id="MobiDB-lite"/>
    </source>
</evidence>
<sequence>MFLSCSLINKQFLLRAATFPSAYLIGAVSDDDTYVYRVRNICVQIKEILVKYTVLARTEKLNAANFIKKFLDSVYEYFLLHILPKPKWVYIERAWVVGGPPRMSTQVFSMRVLLTWLSMRVDFVIQQKGPTSLYTLKGIVKPQEDLISNPLSLRKTFLFLMDNYQSLLMDSQDPNQDSKYVSVPKLPSYFRPDRAGRSQCREPGSADAVVARSFTRINFRPSHLHYVRFDKFIFVLQQEDDNLPRKPAQAEVEIALISKEDLSGHAGWNNLDLDTRLTTIQQGVTMVDCHMSRTEVIALDVKYESSAVAVSTERDVDRGDTNKGKCPMGLAVTDGGMFDMVAPNSPSDDDIVILEERKVLPIEVGASSVVFSLGPGNNNQWPYGLSKVDSVGSDTLLPEQNLGNYVNTQTCGLYSSLDMFQRPNKAARLDNLEYSAIFNSPLQTLGGVSLTPAPKTATSVLHGARISAAGTSGRASRKRGSRPPPKPEPWTIIPATHFLYIRPSADMGLTKDECRIAAYVFAISKDYCKKEFLFRYKQIHVTREILVTLSLDYVLHSDVINIAALISSLQAAEGRNNDASCWFFPSSVAHKILTGKGVDDIMHFYTSSWMPKTSELEHVFIPVREDRVAWYMILLDVKNTKVYALDVNRSTTSLLMRDRDMRRILAVVGEVFQNERNISNIKRGSPDPNTWGQIEYPMGLPARLDPQDTAGLEEHVRMKAAMVIVASEFNELLDYVNEKSTDVSRGFPLHVALEMRPMLVSQTHEEAKRL</sequence>
<keyword evidence="3" id="KW-1185">Reference proteome</keyword>
<evidence type="ECO:0000313" key="2">
    <source>
        <dbReference type="EMBL" id="MED6220679.1"/>
    </source>
</evidence>
<dbReference type="Proteomes" id="UP001341840">
    <property type="component" value="Unassembled WGS sequence"/>
</dbReference>
<evidence type="ECO:0000313" key="3">
    <source>
        <dbReference type="Proteomes" id="UP001341840"/>
    </source>
</evidence>
<reference evidence="2 3" key="1">
    <citation type="journal article" date="2023" name="Plants (Basel)">
        <title>Bridging the Gap: Combining Genomics and Transcriptomics Approaches to Understand Stylosanthes scabra, an Orphan Legume from the Brazilian Caatinga.</title>
        <authorList>
            <person name="Ferreira-Neto J.R.C."/>
            <person name="da Silva M.D."/>
            <person name="Binneck E."/>
            <person name="de Melo N.F."/>
            <person name="da Silva R.H."/>
            <person name="de Melo A.L.T.M."/>
            <person name="Pandolfi V."/>
            <person name="Bustamante F.O."/>
            <person name="Brasileiro-Vidal A.C."/>
            <person name="Benko-Iseppon A.M."/>
        </authorList>
    </citation>
    <scope>NUCLEOTIDE SEQUENCE [LARGE SCALE GENOMIC DNA]</scope>
    <source>
        <tissue evidence="2">Leaves</tissue>
    </source>
</reference>